<dbReference type="InterPro" id="IPR036390">
    <property type="entry name" value="WH_DNA-bd_sf"/>
</dbReference>
<keyword evidence="1" id="KW-0805">Transcription regulation</keyword>
<dbReference type="PROSITE" id="PS51077">
    <property type="entry name" value="HTH_ICLR"/>
    <property type="match status" value="1"/>
</dbReference>
<evidence type="ECO:0000256" key="2">
    <source>
        <dbReference type="ARBA" id="ARBA00023125"/>
    </source>
</evidence>
<proteinExistence type="predicted"/>
<evidence type="ECO:0000256" key="1">
    <source>
        <dbReference type="ARBA" id="ARBA00023015"/>
    </source>
</evidence>
<keyword evidence="7" id="KW-1185">Reference proteome</keyword>
<dbReference type="RefSeq" id="WP_268008288.1">
    <property type="nucleotide sequence ID" value="NZ_BSUT01000001.1"/>
</dbReference>
<dbReference type="Pfam" id="PF09339">
    <property type="entry name" value="HTH_IclR"/>
    <property type="match status" value="1"/>
</dbReference>
<evidence type="ECO:0000313" key="7">
    <source>
        <dbReference type="Proteomes" id="UP001164761"/>
    </source>
</evidence>
<accession>A0ABY6ZPM0</accession>
<dbReference type="InterPro" id="IPR005471">
    <property type="entry name" value="Tscrpt_reg_IclR_N"/>
</dbReference>
<dbReference type="SUPFAM" id="SSF55781">
    <property type="entry name" value="GAF domain-like"/>
    <property type="match status" value="1"/>
</dbReference>
<feature type="domain" description="HTH iclR-type" evidence="4">
    <location>
        <begin position="8"/>
        <end position="69"/>
    </location>
</feature>
<protein>
    <submittedName>
        <fullName evidence="6">IclR family transcriptional regulator</fullName>
    </submittedName>
</protein>
<evidence type="ECO:0000259" key="5">
    <source>
        <dbReference type="PROSITE" id="PS51078"/>
    </source>
</evidence>
<dbReference type="InterPro" id="IPR014757">
    <property type="entry name" value="Tscrpt_reg_IclR_C"/>
</dbReference>
<gene>
    <name evidence="6" type="ORF">NZD89_13955</name>
</gene>
<sequence length="255" mass="29304">MKKNFMPVKSADRVFDILELLAQQKNGIHIRELGKQLNIADSSIHALVHTMLQRRFLKMDGNRRIWLGSKVYEFSNIVSADPLLKFSKPVMKEIKQRFNQNVHLAVLDGLDVVYIAYEESNQPIRYHMEVGKVQSAHVTGLGKMLLSSFSDDQIKKLYQNYVFEKLTPTTIDSVNKLVKELNQIRQRGYSIDDAESYKGCKCFAAPIYDRYDKMIASVSISIPFFTDEDAQREPELILTVKEAANRISLLLKENV</sequence>
<dbReference type="PROSITE" id="PS51078">
    <property type="entry name" value="ICLR_ED"/>
    <property type="match status" value="1"/>
</dbReference>
<keyword evidence="2" id="KW-0238">DNA-binding</keyword>
<dbReference type="PANTHER" id="PTHR30136:SF24">
    <property type="entry name" value="HTH-TYPE TRANSCRIPTIONAL REPRESSOR ALLR"/>
    <property type="match status" value="1"/>
</dbReference>
<dbReference type="SUPFAM" id="SSF46785">
    <property type="entry name" value="Winged helix' DNA-binding domain"/>
    <property type="match status" value="1"/>
</dbReference>
<dbReference type="SMART" id="SM00346">
    <property type="entry name" value="HTH_ICLR"/>
    <property type="match status" value="1"/>
</dbReference>
<dbReference type="InterPro" id="IPR029016">
    <property type="entry name" value="GAF-like_dom_sf"/>
</dbReference>
<dbReference type="Proteomes" id="UP001164761">
    <property type="component" value="Chromosome"/>
</dbReference>
<feature type="domain" description="IclR-ED" evidence="5">
    <location>
        <begin position="70"/>
        <end position="253"/>
    </location>
</feature>
<name>A0ABY6ZPM0_9BACL</name>
<reference evidence="6" key="1">
    <citation type="submission" date="2022-08" db="EMBL/GenBank/DDBJ databases">
        <title>Alicyclobacillus fastidiosus DSM 17978, complete genome.</title>
        <authorList>
            <person name="Wang Q."/>
            <person name="Cai R."/>
            <person name="Wang Z."/>
        </authorList>
    </citation>
    <scope>NUCLEOTIDE SEQUENCE</scope>
    <source>
        <strain evidence="6">DSM 17978</strain>
    </source>
</reference>
<dbReference type="EMBL" id="CP104067">
    <property type="protein sequence ID" value="WAH44392.1"/>
    <property type="molecule type" value="Genomic_DNA"/>
</dbReference>
<keyword evidence="3" id="KW-0804">Transcription</keyword>
<evidence type="ECO:0000313" key="6">
    <source>
        <dbReference type="EMBL" id="WAH44392.1"/>
    </source>
</evidence>
<dbReference type="InterPro" id="IPR050707">
    <property type="entry name" value="HTH_MetabolicPath_Reg"/>
</dbReference>
<dbReference type="Gene3D" id="3.30.450.40">
    <property type="match status" value="1"/>
</dbReference>
<organism evidence="6 7">
    <name type="scientific">Alicyclobacillus fastidiosus</name>
    <dbReference type="NCBI Taxonomy" id="392011"/>
    <lineage>
        <taxon>Bacteria</taxon>
        <taxon>Bacillati</taxon>
        <taxon>Bacillota</taxon>
        <taxon>Bacilli</taxon>
        <taxon>Bacillales</taxon>
        <taxon>Alicyclobacillaceae</taxon>
        <taxon>Alicyclobacillus</taxon>
    </lineage>
</organism>
<dbReference type="InterPro" id="IPR036388">
    <property type="entry name" value="WH-like_DNA-bd_sf"/>
</dbReference>
<dbReference type="Gene3D" id="1.10.10.10">
    <property type="entry name" value="Winged helix-like DNA-binding domain superfamily/Winged helix DNA-binding domain"/>
    <property type="match status" value="1"/>
</dbReference>
<dbReference type="PANTHER" id="PTHR30136">
    <property type="entry name" value="HELIX-TURN-HELIX TRANSCRIPTIONAL REGULATOR, ICLR FAMILY"/>
    <property type="match status" value="1"/>
</dbReference>
<evidence type="ECO:0000259" key="4">
    <source>
        <dbReference type="PROSITE" id="PS51077"/>
    </source>
</evidence>
<dbReference type="Pfam" id="PF01614">
    <property type="entry name" value="IclR_C"/>
    <property type="match status" value="1"/>
</dbReference>
<evidence type="ECO:0000256" key="3">
    <source>
        <dbReference type="ARBA" id="ARBA00023163"/>
    </source>
</evidence>